<keyword evidence="3" id="KW-1185">Reference proteome</keyword>
<dbReference type="AlphaFoldDB" id="A0A8H3YG34"/>
<protein>
    <submittedName>
        <fullName evidence="2">Uncharacterized protein</fullName>
    </submittedName>
</protein>
<dbReference type="EMBL" id="BLZA01000030">
    <property type="protein sequence ID" value="GHJ88284.1"/>
    <property type="molecule type" value="Genomic_DNA"/>
</dbReference>
<evidence type="ECO:0000313" key="2">
    <source>
        <dbReference type="EMBL" id="GHJ88284.1"/>
    </source>
</evidence>
<organism evidence="2 3">
    <name type="scientific">Naganishia liquefaciens</name>
    <dbReference type="NCBI Taxonomy" id="104408"/>
    <lineage>
        <taxon>Eukaryota</taxon>
        <taxon>Fungi</taxon>
        <taxon>Dikarya</taxon>
        <taxon>Basidiomycota</taxon>
        <taxon>Agaricomycotina</taxon>
        <taxon>Tremellomycetes</taxon>
        <taxon>Filobasidiales</taxon>
        <taxon>Filobasidiaceae</taxon>
        <taxon>Naganishia</taxon>
    </lineage>
</organism>
<proteinExistence type="predicted"/>
<evidence type="ECO:0000256" key="1">
    <source>
        <dbReference type="SAM" id="MobiDB-lite"/>
    </source>
</evidence>
<feature type="region of interest" description="Disordered" evidence="1">
    <location>
        <begin position="1"/>
        <end position="27"/>
    </location>
</feature>
<sequence>MPHPTASNPPGTIQVIDNPGQSTNRLSSITPAYEQNTYHPYSRSKARKGQLGTFHRFGKASNGQAEHPEWKFQQTGPGAVEVRSSDGISFWVPAYVLMAFSEELRSRIEAASTKDNQQAASRQAHAKGLGRPIIITLPKTHHRVLAIFLLFTQGRTDLIEMHTATQYWQCYDFAHAYGAKHFKSFLVDSLWLKMVKEDPMGSFAFACNNKLDEVVMETCFKNMGDHWCITVDAETEVAVWSTFERETYEVDTPVRCADAFASKMGLDVFRGFMSACQMALETAVANTKNANGDVGSSGYRQLRVRSEGGGEYHIFDGADLWQMIYEQTMANAVFNKNDGDVIAWIDDLPTVSLSPPLLPSCSRKIPLQLQQSSSEGPGRASTELDEDEPGDETHRNMVGQEAAHVRRSSASEVSHEDEEMAMPSFETV</sequence>
<accession>A0A8H3YG34</accession>
<feature type="region of interest" description="Disordered" evidence="1">
    <location>
        <begin position="368"/>
        <end position="428"/>
    </location>
</feature>
<evidence type="ECO:0000313" key="3">
    <source>
        <dbReference type="Proteomes" id="UP000620104"/>
    </source>
</evidence>
<reference evidence="2" key="1">
    <citation type="submission" date="2020-07" db="EMBL/GenBank/DDBJ databases">
        <title>Draft Genome Sequence of a Deep-Sea Yeast, Naganishia (Cryptococcus) liquefaciens strain N6.</title>
        <authorList>
            <person name="Han Y.W."/>
            <person name="Kajitani R."/>
            <person name="Morimoto H."/>
            <person name="Parhat M."/>
            <person name="Tsubouchi H."/>
            <person name="Bakenova O."/>
            <person name="Ogata M."/>
            <person name="Argunhan B."/>
            <person name="Aoki R."/>
            <person name="Kajiwara S."/>
            <person name="Itoh T."/>
            <person name="Iwasaki H."/>
        </authorList>
    </citation>
    <scope>NUCLEOTIDE SEQUENCE</scope>
    <source>
        <strain evidence="2">N6</strain>
    </source>
</reference>
<name>A0A8H3YG34_9TREE</name>
<gene>
    <name evidence="2" type="ORF">NliqN6_4686</name>
</gene>
<comment type="caution">
    <text evidence="2">The sequence shown here is derived from an EMBL/GenBank/DDBJ whole genome shotgun (WGS) entry which is preliminary data.</text>
</comment>
<dbReference type="OrthoDB" id="2591059at2759"/>
<feature type="region of interest" description="Disordered" evidence="1">
    <location>
        <begin position="58"/>
        <end position="78"/>
    </location>
</feature>
<dbReference type="Proteomes" id="UP000620104">
    <property type="component" value="Unassembled WGS sequence"/>
</dbReference>
<feature type="compositionally biased region" description="Polar residues" evidence="1">
    <location>
        <begin position="1"/>
        <end position="11"/>
    </location>
</feature>